<proteinExistence type="inferred from homology"/>
<sequence length="57" mass="7060">MFSVNNLKMNLKQEFKLFVFRQQIQVLSKEQAQNYLLELIKRLMIKDNLVKYFIKRH</sequence>
<dbReference type="EMBL" id="KY709211">
    <property type="protein sequence ID" value="ARO91112.1"/>
    <property type="molecule type" value="Genomic_DNA"/>
</dbReference>
<reference evidence="3" key="1">
    <citation type="submission" date="2017-03" db="EMBL/GenBank/DDBJ databases">
        <title>The new red algal subphylum Proteorhodophytina comprises the largest and most divergent plastid genomes known.</title>
        <authorList>
            <person name="Munoz-Gomez S.A."/>
            <person name="Mejia-Franco F.G."/>
            <person name="Durnin K."/>
            <person name="Morgan C."/>
            <person name="Grisdale C.J."/>
            <person name="Archibald J.M."/>
            <person name="Slamovits C.H."/>
        </authorList>
    </citation>
    <scope>NUCLEOTIDE SEQUENCE</scope>
    <source>
        <strain evidence="3">UTEX LB2060</strain>
    </source>
</reference>
<evidence type="ECO:0000256" key="1">
    <source>
        <dbReference type="ARBA" id="ARBA00008091"/>
    </source>
</evidence>
<keyword evidence="3" id="KW-0150">Chloroplast</keyword>
<geneLocation type="chloroplast" evidence="3"/>
<dbReference type="InterPro" id="IPR007574">
    <property type="entry name" value="NblA"/>
</dbReference>
<evidence type="ECO:0000313" key="3">
    <source>
        <dbReference type="EMBL" id="ARO91112.1"/>
    </source>
</evidence>
<gene>
    <name evidence="3" type="primary">nblA</name>
</gene>
<organism evidence="3">
    <name type="scientific">Flintiella sanguinaria</name>
    <dbReference type="NCBI Taxonomy" id="101926"/>
    <lineage>
        <taxon>Eukaryota</taxon>
        <taxon>Rhodophyta</taxon>
        <taxon>Bangiophyceae</taxon>
        <taxon>Porphyridiales</taxon>
        <taxon>Porphyridiaceae</taxon>
        <taxon>Flintiella</taxon>
    </lineage>
</organism>
<dbReference type="SUPFAM" id="SSF109859">
    <property type="entry name" value="NblA-like"/>
    <property type="match status" value="1"/>
</dbReference>
<dbReference type="Pfam" id="PF04485">
    <property type="entry name" value="NblA"/>
    <property type="match status" value="1"/>
</dbReference>
<accession>A0A1X9PUD8</accession>
<evidence type="ECO:0000256" key="2">
    <source>
        <dbReference type="ARBA" id="ARBA00021553"/>
    </source>
</evidence>
<dbReference type="AlphaFoldDB" id="A0A1X9PUD8"/>
<protein>
    <recommendedName>
        <fullName evidence="2">Uncharacterized protein ycf18</fullName>
    </recommendedName>
</protein>
<name>A0A1X9PUD8_9RHOD</name>
<keyword evidence="3" id="KW-0934">Plastid</keyword>
<comment type="similarity">
    <text evidence="1">Belongs to the ycf18/nblA family.</text>
</comment>
<dbReference type="InterPro" id="IPR036904">
    <property type="entry name" value="NblA_sf"/>
</dbReference>
<dbReference type="Gene3D" id="1.10.287.670">
    <property type="entry name" value="Phycobilisome degradation protein NblA"/>
    <property type="match status" value="1"/>
</dbReference>